<evidence type="ECO:0000313" key="2">
    <source>
        <dbReference type="Proteomes" id="UP000183832"/>
    </source>
</evidence>
<reference evidence="1 2" key="1">
    <citation type="submission" date="2015-04" db="EMBL/GenBank/DDBJ databases">
        <authorList>
            <person name="Syromyatnikov M.Y."/>
            <person name="Popov V.N."/>
        </authorList>
    </citation>
    <scope>NUCLEOTIDE SEQUENCE [LARGE SCALE GENOMIC DNA]</scope>
</reference>
<proteinExistence type="predicted"/>
<dbReference type="EMBL" id="CVRI01000037">
    <property type="protein sequence ID" value="CRK93627.1"/>
    <property type="molecule type" value="Genomic_DNA"/>
</dbReference>
<evidence type="ECO:0000313" key="1">
    <source>
        <dbReference type="EMBL" id="CRK93627.1"/>
    </source>
</evidence>
<name>A0A1J1I090_9DIPT</name>
<gene>
    <name evidence="1" type="ORF">CLUMA_CG007157</name>
</gene>
<protein>
    <submittedName>
        <fullName evidence="1">CLUMA_CG007157, isoform A</fullName>
    </submittedName>
</protein>
<sequence>MLLMHVFTLQKFHTSVKNSENELETSQEGMTHTDFQKFHTSVKNSENELAKRPKRVISMTNTDFQKFHTSVKNSENELETSQEGMTHTDFQKFHTSVKNSENEFETSQEGMTHTVMDNLCGWALNRKLAELCKVFEDKEDEGAFESKLS</sequence>
<keyword evidence="2" id="KW-1185">Reference proteome</keyword>
<dbReference type="Proteomes" id="UP000183832">
    <property type="component" value="Unassembled WGS sequence"/>
</dbReference>
<accession>A0A1J1I090</accession>
<organism evidence="1 2">
    <name type="scientific">Clunio marinus</name>
    <dbReference type="NCBI Taxonomy" id="568069"/>
    <lineage>
        <taxon>Eukaryota</taxon>
        <taxon>Metazoa</taxon>
        <taxon>Ecdysozoa</taxon>
        <taxon>Arthropoda</taxon>
        <taxon>Hexapoda</taxon>
        <taxon>Insecta</taxon>
        <taxon>Pterygota</taxon>
        <taxon>Neoptera</taxon>
        <taxon>Endopterygota</taxon>
        <taxon>Diptera</taxon>
        <taxon>Nematocera</taxon>
        <taxon>Chironomoidea</taxon>
        <taxon>Chironomidae</taxon>
        <taxon>Clunio</taxon>
    </lineage>
</organism>
<dbReference type="AlphaFoldDB" id="A0A1J1I090"/>